<comment type="similarity">
    <text evidence="1">Belongs to the glycosyl hydrolase 3 family.</text>
</comment>
<keyword evidence="2" id="KW-0378">Hydrolase</keyword>
<dbReference type="InterPro" id="IPR001764">
    <property type="entry name" value="Glyco_hydro_3_N"/>
</dbReference>
<evidence type="ECO:0000259" key="4">
    <source>
        <dbReference type="Pfam" id="PF00933"/>
    </source>
</evidence>
<dbReference type="SUPFAM" id="SSF51445">
    <property type="entry name" value="(Trans)glycosidases"/>
    <property type="match status" value="1"/>
</dbReference>
<evidence type="ECO:0000256" key="2">
    <source>
        <dbReference type="ARBA" id="ARBA00022801"/>
    </source>
</evidence>
<dbReference type="InterPro" id="IPR036962">
    <property type="entry name" value="Glyco_hydro_3_N_sf"/>
</dbReference>
<dbReference type="PANTHER" id="PTHR30480">
    <property type="entry name" value="BETA-HEXOSAMINIDASE-RELATED"/>
    <property type="match status" value="1"/>
</dbReference>
<evidence type="ECO:0000313" key="5">
    <source>
        <dbReference type="EMBL" id="GGI46779.1"/>
    </source>
</evidence>
<dbReference type="InterPro" id="IPR017853">
    <property type="entry name" value="GH"/>
</dbReference>
<protein>
    <submittedName>
        <fullName evidence="5">Beta-glucosidase</fullName>
    </submittedName>
</protein>
<dbReference type="Proteomes" id="UP000615455">
    <property type="component" value="Unassembled WGS sequence"/>
</dbReference>
<dbReference type="InterPro" id="IPR036881">
    <property type="entry name" value="Glyco_hydro_3_C_sf"/>
</dbReference>
<proteinExistence type="inferred from homology"/>
<dbReference type="NCBIfam" id="NF003740">
    <property type="entry name" value="PRK05337.1"/>
    <property type="match status" value="1"/>
</dbReference>
<keyword evidence="3" id="KW-0326">Glycosidase</keyword>
<name>A0ABQ2BU24_9BACL</name>
<gene>
    <name evidence="5" type="ORF">GCM10008018_18780</name>
</gene>
<dbReference type="Gene3D" id="3.40.50.1700">
    <property type="entry name" value="Glycoside hydrolase family 3 C-terminal domain"/>
    <property type="match status" value="1"/>
</dbReference>
<evidence type="ECO:0000256" key="3">
    <source>
        <dbReference type="ARBA" id="ARBA00023295"/>
    </source>
</evidence>
<dbReference type="Pfam" id="PF00933">
    <property type="entry name" value="Glyco_hydro_3"/>
    <property type="match status" value="1"/>
</dbReference>
<sequence length="551" mass="58901">MKQVHTMTLREKIGQMLLCGFQGTAATEELETLITEHRIGGVIYFARNVENTGQVAGLSNRLQQIAEHADTVPLWISIDQEGGMVARITEGVALMPGQMALAAGVLGSAEAGAANEILARNNAAYESAFVSGTELRTLGINLNFAPVLDINNNPDNPVIGVRSFGESSQLVAEFGQQAIAGYQDANVVATAKHFPGHGDTSVDSHLDLPTITHDQERIRAVELVPFVKAIENGVDAIMSSHIYFPALESQKLPVTLSKSVLTDLLREELGYEGVVMTDCMEMHAISEHYGTVEASVMAVEAGADLILISHRRDLQISAIAAIEQAVSEGRITEAQIDASVSRLLALKERRGVVGPQLGAAADVGTAAHCAVAQRLSEASITLVKDERQLLPLRRARTLAVTVAAAVSSGVDEAYAGPASLGAALAEHGLDVLDRVLPLHDVSELHASVLADAQHVEQIVVGTYNARFHPAQVELVRALQELGKPLIVVALRVPYDLLELPDISTFIAAYESRPLALQSIARCLLGELIPQGRLPITLGAEYPAGWRWGDEL</sequence>
<dbReference type="SUPFAM" id="SSF52279">
    <property type="entry name" value="Beta-D-glucan exohydrolase, C-terminal domain"/>
    <property type="match status" value="1"/>
</dbReference>
<dbReference type="Gene3D" id="3.20.20.300">
    <property type="entry name" value="Glycoside hydrolase, family 3, N-terminal domain"/>
    <property type="match status" value="1"/>
</dbReference>
<dbReference type="InterPro" id="IPR050226">
    <property type="entry name" value="NagZ_Beta-hexosaminidase"/>
</dbReference>
<evidence type="ECO:0000256" key="1">
    <source>
        <dbReference type="ARBA" id="ARBA00005336"/>
    </source>
</evidence>
<dbReference type="EMBL" id="BMHE01000007">
    <property type="protein sequence ID" value="GGI46779.1"/>
    <property type="molecule type" value="Genomic_DNA"/>
</dbReference>
<reference evidence="6" key="1">
    <citation type="journal article" date="2019" name="Int. J. Syst. Evol. Microbiol.">
        <title>The Global Catalogue of Microorganisms (GCM) 10K type strain sequencing project: providing services to taxonomists for standard genome sequencing and annotation.</title>
        <authorList>
            <consortium name="The Broad Institute Genomics Platform"/>
            <consortium name="The Broad Institute Genome Sequencing Center for Infectious Disease"/>
            <person name="Wu L."/>
            <person name="Ma J."/>
        </authorList>
    </citation>
    <scope>NUCLEOTIDE SEQUENCE [LARGE SCALE GENOMIC DNA]</scope>
    <source>
        <strain evidence="6">CGMCC 1.15043</strain>
    </source>
</reference>
<accession>A0ABQ2BU24</accession>
<comment type="caution">
    <text evidence="5">The sequence shown here is derived from an EMBL/GenBank/DDBJ whole genome shotgun (WGS) entry which is preliminary data.</text>
</comment>
<dbReference type="RefSeq" id="WP_189010650.1">
    <property type="nucleotide sequence ID" value="NZ_BMHE01000007.1"/>
</dbReference>
<evidence type="ECO:0000313" key="6">
    <source>
        <dbReference type="Proteomes" id="UP000615455"/>
    </source>
</evidence>
<feature type="domain" description="Glycoside hydrolase family 3 N-terminal" evidence="4">
    <location>
        <begin position="8"/>
        <end position="345"/>
    </location>
</feature>
<organism evidence="5 6">
    <name type="scientific">Paenibacillus marchantiophytorum</name>
    <dbReference type="NCBI Taxonomy" id="1619310"/>
    <lineage>
        <taxon>Bacteria</taxon>
        <taxon>Bacillati</taxon>
        <taxon>Bacillota</taxon>
        <taxon>Bacilli</taxon>
        <taxon>Bacillales</taxon>
        <taxon>Paenibacillaceae</taxon>
        <taxon>Paenibacillus</taxon>
    </lineage>
</organism>
<dbReference type="PANTHER" id="PTHR30480:SF16">
    <property type="entry name" value="GLYCOSIDE HYDROLASE FAMILY 3 DOMAIN PROTEIN"/>
    <property type="match status" value="1"/>
</dbReference>
<keyword evidence="6" id="KW-1185">Reference proteome</keyword>